<evidence type="ECO:0000313" key="3">
    <source>
        <dbReference type="Proteomes" id="UP000807025"/>
    </source>
</evidence>
<name>A0A9P6DB40_PLEER</name>
<reference evidence="2" key="1">
    <citation type="submission" date="2020-11" db="EMBL/GenBank/DDBJ databases">
        <authorList>
            <consortium name="DOE Joint Genome Institute"/>
            <person name="Ahrendt S."/>
            <person name="Riley R."/>
            <person name="Andreopoulos W."/>
            <person name="Labutti K."/>
            <person name="Pangilinan J."/>
            <person name="Ruiz-Duenas F.J."/>
            <person name="Barrasa J.M."/>
            <person name="Sanchez-Garcia M."/>
            <person name="Camarero S."/>
            <person name="Miyauchi S."/>
            <person name="Serrano A."/>
            <person name="Linde D."/>
            <person name="Babiker R."/>
            <person name="Drula E."/>
            <person name="Ayuso-Fernandez I."/>
            <person name="Pacheco R."/>
            <person name="Padilla G."/>
            <person name="Ferreira P."/>
            <person name="Barriuso J."/>
            <person name="Kellner H."/>
            <person name="Castanera R."/>
            <person name="Alfaro M."/>
            <person name="Ramirez L."/>
            <person name="Pisabarro A.G."/>
            <person name="Kuo A."/>
            <person name="Tritt A."/>
            <person name="Lipzen A."/>
            <person name="He G."/>
            <person name="Yan M."/>
            <person name="Ng V."/>
            <person name="Cullen D."/>
            <person name="Martin F."/>
            <person name="Rosso M.-N."/>
            <person name="Henrissat B."/>
            <person name="Hibbett D."/>
            <person name="Martinez A.T."/>
            <person name="Grigoriev I.V."/>
        </authorList>
    </citation>
    <scope>NUCLEOTIDE SEQUENCE</scope>
    <source>
        <strain evidence="2">ATCC 90797</strain>
    </source>
</reference>
<proteinExistence type="predicted"/>
<keyword evidence="3" id="KW-1185">Reference proteome</keyword>
<protein>
    <submittedName>
        <fullName evidence="2">Uncharacterized protein</fullName>
    </submittedName>
</protein>
<sequence>MRKVQCSEECRSIASQINYEAIAGKEVLGRRGIDVAYLILKVDVRALSRISRDFDKRSRNVGAGASAPTLTLDAIYQLPKLQNSQSSKAPKLPTPSRPEPGEFGTDAQMQTADGGWRLARDFSGE</sequence>
<evidence type="ECO:0000313" key="2">
    <source>
        <dbReference type="EMBL" id="KAF9490344.1"/>
    </source>
</evidence>
<organism evidence="2 3">
    <name type="scientific">Pleurotus eryngii</name>
    <name type="common">Boletus of the steppes</name>
    <dbReference type="NCBI Taxonomy" id="5323"/>
    <lineage>
        <taxon>Eukaryota</taxon>
        <taxon>Fungi</taxon>
        <taxon>Dikarya</taxon>
        <taxon>Basidiomycota</taxon>
        <taxon>Agaricomycotina</taxon>
        <taxon>Agaricomycetes</taxon>
        <taxon>Agaricomycetidae</taxon>
        <taxon>Agaricales</taxon>
        <taxon>Pleurotineae</taxon>
        <taxon>Pleurotaceae</taxon>
        <taxon>Pleurotus</taxon>
    </lineage>
</organism>
<feature type="region of interest" description="Disordered" evidence="1">
    <location>
        <begin position="81"/>
        <end position="125"/>
    </location>
</feature>
<dbReference type="AlphaFoldDB" id="A0A9P6DB40"/>
<evidence type="ECO:0000256" key="1">
    <source>
        <dbReference type="SAM" id="MobiDB-lite"/>
    </source>
</evidence>
<gene>
    <name evidence="2" type="ORF">BDN71DRAFT_1454466</name>
</gene>
<dbReference type="Proteomes" id="UP000807025">
    <property type="component" value="Unassembled WGS sequence"/>
</dbReference>
<dbReference type="EMBL" id="MU154644">
    <property type="protein sequence ID" value="KAF9490344.1"/>
    <property type="molecule type" value="Genomic_DNA"/>
</dbReference>
<comment type="caution">
    <text evidence="2">The sequence shown here is derived from an EMBL/GenBank/DDBJ whole genome shotgun (WGS) entry which is preliminary data.</text>
</comment>
<accession>A0A9P6DB40</accession>